<comment type="caution">
    <text evidence="4">The sequence shown here is derived from an EMBL/GenBank/DDBJ whole genome shotgun (WGS) entry which is preliminary data.</text>
</comment>
<reference evidence="4 5" key="1">
    <citation type="submission" date="2018-11" db="EMBL/GenBank/DDBJ databases">
        <title>Taxonoimc description of Halomarina strain SPP-AMP-1.</title>
        <authorList>
            <person name="Pal Y."/>
            <person name="Srinivasana K."/>
            <person name="Verma A."/>
            <person name="Kumar P."/>
        </authorList>
    </citation>
    <scope>NUCLEOTIDE SEQUENCE [LARGE SCALE GENOMIC DNA]</scope>
    <source>
        <strain evidence="4 5">SPP-AMP-1</strain>
    </source>
</reference>
<dbReference type="InterPro" id="IPR011051">
    <property type="entry name" value="RmlC_Cupin_sf"/>
</dbReference>
<gene>
    <name evidence="4" type="ORF">EIK79_11430</name>
</gene>
<organism evidence="4 5">
    <name type="scientific">Halocatena pleomorpha</name>
    <dbReference type="NCBI Taxonomy" id="1785090"/>
    <lineage>
        <taxon>Archaea</taxon>
        <taxon>Methanobacteriati</taxon>
        <taxon>Methanobacteriota</taxon>
        <taxon>Stenosarchaea group</taxon>
        <taxon>Halobacteria</taxon>
        <taxon>Halobacteriales</taxon>
        <taxon>Natronomonadaceae</taxon>
        <taxon>Halocatena</taxon>
    </lineage>
</organism>
<dbReference type="CDD" id="cd02208">
    <property type="entry name" value="cupin_RmlC-like"/>
    <property type="match status" value="1"/>
</dbReference>
<dbReference type="Proteomes" id="UP000282322">
    <property type="component" value="Unassembled WGS sequence"/>
</dbReference>
<dbReference type="GO" id="GO:0046872">
    <property type="term" value="F:metal ion binding"/>
    <property type="evidence" value="ECO:0007669"/>
    <property type="project" value="UniProtKB-KW"/>
</dbReference>
<dbReference type="RefSeq" id="WP_124955254.1">
    <property type="nucleotide sequence ID" value="NZ_RRCH01000024.1"/>
</dbReference>
<name>A0A3P3R967_9EURY</name>
<proteinExistence type="predicted"/>
<dbReference type="OrthoDB" id="190812at2157"/>
<evidence type="ECO:0000259" key="3">
    <source>
        <dbReference type="Pfam" id="PF07883"/>
    </source>
</evidence>
<sequence>MEKVTIKDIEPQSPPDENIPNGAMASSIGDARLLSEPLGTIGLAINYYELDPGESFAHSSHRHSNQEEVFYIQSGTVTFETETGKITVTAGEILHIPPGTFQFGINHGDEQVTAITLGAPREYEENTQYLIDCDECGERTTQVFERLEEQNEFITRCTDCDTETHRISY</sequence>
<dbReference type="AlphaFoldDB" id="A0A3P3R967"/>
<dbReference type="EMBL" id="RRCH01000024">
    <property type="protein sequence ID" value="RRJ29956.1"/>
    <property type="molecule type" value="Genomic_DNA"/>
</dbReference>
<feature type="region of interest" description="Disordered" evidence="2">
    <location>
        <begin position="1"/>
        <end position="24"/>
    </location>
</feature>
<dbReference type="InterPro" id="IPR051610">
    <property type="entry name" value="GPI/OXD"/>
</dbReference>
<feature type="compositionally biased region" description="Basic and acidic residues" evidence="2">
    <location>
        <begin position="1"/>
        <end position="10"/>
    </location>
</feature>
<dbReference type="SUPFAM" id="SSF51182">
    <property type="entry name" value="RmlC-like cupins"/>
    <property type="match status" value="1"/>
</dbReference>
<keyword evidence="1" id="KW-0479">Metal-binding</keyword>
<feature type="domain" description="Cupin type-2" evidence="3">
    <location>
        <begin position="47"/>
        <end position="116"/>
    </location>
</feature>
<dbReference type="InterPro" id="IPR013096">
    <property type="entry name" value="Cupin_2"/>
</dbReference>
<dbReference type="PANTHER" id="PTHR35848:SF9">
    <property type="entry name" value="SLL1358 PROTEIN"/>
    <property type="match status" value="1"/>
</dbReference>
<dbReference type="Pfam" id="PF07883">
    <property type="entry name" value="Cupin_2"/>
    <property type="match status" value="1"/>
</dbReference>
<keyword evidence="5" id="KW-1185">Reference proteome</keyword>
<evidence type="ECO:0000256" key="1">
    <source>
        <dbReference type="ARBA" id="ARBA00022723"/>
    </source>
</evidence>
<protein>
    <submittedName>
        <fullName evidence="4">Cupin domain-containing protein</fullName>
    </submittedName>
</protein>
<accession>A0A3P3R967</accession>
<dbReference type="Gene3D" id="2.60.120.10">
    <property type="entry name" value="Jelly Rolls"/>
    <property type="match status" value="1"/>
</dbReference>
<evidence type="ECO:0000313" key="4">
    <source>
        <dbReference type="EMBL" id="RRJ29956.1"/>
    </source>
</evidence>
<dbReference type="PANTHER" id="PTHR35848">
    <property type="entry name" value="OXALATE-BINDING PROTEIN"/>
    <property type="match status" value="1"/>
</dbReference>
<dbReference type="InterPro" id="IPR014710">
    <property type="entry name" value="RmlC-like_jellyroll"/>
</dbReference>
<evidence type="ECO:0000313" key="5">
    <source>
        <dbReference type="Proteomes" id="UP000282322"/>
    </source>
</evidence>
<evidence type="ECO:0000256" key="2">
    <source>
        <dbReference type="SAM" id="MobiDB-lite"/>
    </source>
</evidence>